<evidence type="ECO:0000313" key="2">
    <source>
        <dbReference type="Proteomes" id="UP000663879"/>
    </source>
</evidence>
<name>A0A814GR80_9BILA</name>
<dbReference type="AlphaFoldDB" id="A0A814GR80"/>
<dbReference type="PANTHER" id="PTHR33266:SF1">
    <property type="entry name" value="F-BOX DOMAIN-CONTAINING PROTEIN"/>
    <property type="match status" value="1"/>
</dbReference>
<accession>A0A814GR80</accession>
<dbReference type="EMBL" id="CAJNOC010003841">
    <property type="protein sequence ID" value="CAF0999921.1"/>
    <property type="molecule type" value="Genomic_DNA"/>
</dbReference>
<organism evidence="1 2">
    <name type="scientific">Brachionus calyciflorus</name>
    <dbReference type="NCBI Taxonomy" id="104777"/>
    <lineage>
        <taxon>Eukaryota</taxon>
        <taxon>Metazoa</taxon>
        <taxon>Spiralia</taxon>
        <taxon>Gnathifera</taxon>
        <taxon>Rotifera</taxon>
        <taxon>Eurotatoria</taxon>
        <taxon>Monogononta</taxon>
        <taxon>Pseudotrocha</taxon>
        <taxon>Ploima</taxon>
        <taxon>Brachionidae</taxon>
        <taxon>Brachionus</taxon>
    </lineage>
</organism>
<dbReference type="Proteomes" id="UP000663879">
    <property type="component" value="Unassembled WGS sequence"/>
</dbReference>
<sequence length="458" mass="53396">MENEIKLKMMIIKTDKTEIIKNDIGLIYKEVDQKKILRTSDEMNFFEFQNIISCDGVIFLYIQVKGATISLLFQDKEDCSKLNQWLIVKIKYNKTNDVSEKLIEESFSVELRKNPDIGFDSKEFLKKEILKLINDYTNGLFYYAPYTMVCQSSGFGKSRACLSLKDEFYIVYCCLRDVSSTGYPKQSALASYLLQTNNYQIKFKCYFNFFIDILNEKSNDLSCIDFFEAYGKQENSKSLRMSNLINEKLLQSNENMSLSEYSGTKPLIFIFDEASIMLSDSYYTMRSVLTDLKTNIFVLFLDTFSNLSLFMPATYRDPSQRISRQEKKVFEPIYLLPNWDVFKNESRIKNIYDTILFKNICSFGRVLWGSWFYTKHNSNNQYESISDVELLKLAIEKLIFGKSETEPFDQNDCLAILSCRIGVIKPKLMSTSQILVAKNMAVCTFVDIEKNIFEIDYP</sequence>
<comment type="caution">
    <text evidence="1">The sequence shown here is derived from an EMBL/GenBank/DDBJ whole genome shotgun (WGS) entry which is preliminary data.</text>
</comment>
<gene>
    <name evidence="1" type="ORF">OXX778_LOCUS16353</name>
</gene>
<proteinExistence type="predicted"/>
<reference evidence="1" key="1">
    <citation type="submission" date="2021-02" db="EMBL/GenBank/DDBJ databases">
        <authorList>
            <person name="Nowell W R."/>
        </authorList>
    </citation>
    <scope>NUCLEOTIDE SEQUENCE</scope>
    <source>
        <strain evidence="1">Ploen Becks lab</strain>
    </source>
</reference>
<evidence type="ECO:0000313" key="1">
    <source>
        <dbReference type="EMBL" id="CAF0999921.1"/>
    </source>
</evidence>
<dbReference type="OrthoDB" id="2432117at2759"/>
<dbReference type="PANTHER" id="PTHR33266">
    <property type="entry name" value="CHROMOSOME 15, WHOLE GENOME SHOTGUN SEQUENCE"/>
    <property type="match status" value="1"/>
</dbReference>
<protein>
    <submittedName>
        <fullName evidence="1">Uncharacterized protein</fullName>
    </submittedName>
</protein>
<keyword evidence="2" id="KW-1185">Reference proteome</keyword>